<gene>
    <name evidence="2" type="ORF">CUJ84_Chr003689</name>
</gene>
<protein>
    <submittedName>
        <fullName evidence="2">Uncharacterized protein</fullName>
    </submittedName>
</protein>
<keyword evidence="1" id="KW-1133">Transmembrane helix</keyword>
<proteinExistence type="predicted"/>
<evidence type="ECO:0000313" key="2">
    <source>
        <dbReference type="EMBL" id="AUW44020.1"/>
    </source>
</evidence>
<dbReference type="EMBL" id="CP025012">
    <property type="protein sequence ID" value="AUW44020.1"/>
    <property type="molecule type" value="Genomic_DNA"/>
</dbReference>
<organism evidence="2 3">
    <name type="scientific">Rhizobium leguminosarum</name>
    <dbReference type="NCBI Taxonomy" id="384"/>
    <lineage>
        <taxon>Bacteria</taxon>
        <taxon>Pseudomonadati</taxon>
        <taxon>Pseudomonadota</taxon>
        <taxon>Alphaproteobacteria</taxon>
        <taxon>Hyphomicrobiales</taxon>
        <taxon>Rhizobiaceae</taxon>
        <taxon>Rhizobium/Agrobacterium group</taxon>
        <taxon>Rhizobium</taxon>
    </lineage>
</organism>
<dbReference type="Proteomes" id="UP000238523">
    <property type="component" value="Chromosome"/>
</dbReference>
<keyword evidence="1" id="KW-0472">Membrane</keyword>
<feature type="transmembrane region" description="Helical" evidence="1">
    <location>
        <begin position="21"/>
        <end position="41"/>
    </location>
</feature>
<evidence type="ECO:0000313" key="3">
    <source>
        <dbReference type="Proteomes" id="UP000238523"/>
    </source>
</evidence>
<accession>A0A2K9Z764</accession>
<dbReference type="AlphaFoldDB" id="A0A2K9Z764"/>
<evidence type="ECO:0000256" key="1">
    <source>
        <dbReference type="SAM" id="Phobius"/>
    </source>
</evidence>
<keyword evidence="1" id="KW-0812">Transmembrane</keyword>
<name>A0A2K9Z764_RHILE</name>
<sequence>MAIDGAARGKLRCPEFGIRCGFQAIFGIVFSSRLTMTIVMLRRSMTFYSNDLREICASR</sequence>
<reference evidence="2 3" key="1">
    <citation type="submission" date="2017-11" db="EMBL/GenBank/DDBJ databases">
        <title>Complete genome of Rhizobium leguminosarum Norway, an ineffective micro-symbiont.</title>
        <authorList>
            <person name="Hoffrichter A."/>
            <person name="Liang J."/>
            <person name="Brachmann A."/>
            <person name="Marin M."/>
        </authorList>
    </citation>
    <scope>NUCLEOTIDE SEQUENCE [LARGE SCALE GENOMIC DNA]</scope>
    <source>
        <strain evidence="2 3">Norway</strain>
    </source>
</reference>